<evidence type="ECO:0000256" key="4">
    <source>
        <dbReference type="ARBA" id="ARBA00009667"/>
    </source>
</evidence>
<dbReference type="HAMAP" id="MF_01014">
    <property type="entry name" value="HisA"/>
    <property type="match status" value="1"/>
</dbReference>
<dbReference type="GO" id="GO:0000105">
    <property type="term" value="P:L-histidine biosynthetic process"/>
    <property type="evidence" value="ECO:0007669"/>
    <property type="project" value="UniProtKB-UniRule"/>
</dbReference>
<dbReference type="EC" id="5.3.1.16" evidence="9 11"/>
<comment type="catalytic activity">
    <reaction evidence="1 9 11">
        <text>1-(5-phospho-beta-D-ribosyl)-5-[(5-phospho-beta-D-ribosylamino)methylideneamino]imidazole-4-carboxamide = 5-[(5-phospho-1-deoxy-D-ribulos-1-ylimino)methylamino]-1-(5-phospho-beta-D-ribosyl)imidazole-4-carboxamide</text>
        <dbReference type="Rhea" id="RHEA:15469"/>
        <dbReference type="ChEBI" id="CHEBI:58435"/>
        <dbReference type="ChEBI" id="CHEBI:58525"/>
        <dbReference type="EC" id="5.3.1.16"/>
    </reaction>
</comment>
<evidence type="ECO:0000256" key="7">
    <source>
        <dbReference type="ARBA" id="ARBA00023102"/>
    </source>
</evidence>
<name>A0A2N0VHD1_9BACT</name>
<comment type="subcellular location">
    <subcellularLocation>
        <location evidence="2 9 11">Cytoplasm</location>
    </subcellularLocation>
</comment>
<dbReference type="PANTHER" id="PTHR43090:SF2">
    <property type="entry name" value="1-(5-PHOSPHORIBOSYL)-5-[(5-PHOSPHORIBOSYLAMINO)METHYLIDENEAMINO] IMIDAZOLE-4-CARBOXAMIDE ISOMERASE"/>
    <property type="match status" value="1"/>
</dbReference>
<comment type="caution">
    <text evidence="12">The sequence shown here is derived from an EMBL/GenBank/DDBJ whole genome shotgun (WGS) entry which is preliminary data.</text>
</comment>
<keyword evidence="13" id="KW-1185">Reference proteome</keyword>
<dbReference type="CDD" id="cd04732">
    <property type="entry name" value="HisA"/>
    <property type="match status" value="1"/>
</dbReference>
<dbReference type="InterPro" id="IPR006063">
    <property type="entry name" value="HisA_bact_arch"/>
</dbReference>
<dbReference type="GO" id="GO:0003949">
    <property type="term" value="F:1-(5-phosphoribosyl)-5-[(5-phosphoribosylamino)methylideneamino]imidazole-4-carboxamide isomerase activity"/>
    <property type="evidence" value="ECO:0007669"/>
    <property type="project" value="UniProtKB-UniRule"/>
</dbReference>
<dbReference type="NCBIfam" id="TIGR00007">
    <property type="entry name" value="1-(5-phosphoribosyl)-5-[(5-phosphoribosylamino)methylideneamino]imidazole-4-carboxamide isomerase"/>
    <property type="match status" value="1"/>
</dbReference>
<dbReference type="Gene3D" id="3.20.20.70">
    <property type="entry name" value="Aldolase class I"/>
    <property type="match status" value="1"/>
</dbReference>
<comment type="similarity">
    <text evidence="4 9 10">Belongs to the HisA/HisF family.</text>
</comment>
<sequence>MNIIPAIDLLDGQVVRLQKGDYSKKTVYNHNPIEEAAKFKTAGFTHIHVVDLNGAKSGSFVNLPIIRTIINELGLTVQTGGGVRSQNDIQQLLDAGLSGIICSSMAVKKPDEFLGAIQNNPDEIILGLDLKDGKMAYGGWLETSDKPIEEFLNPMIEAGLKSVLSTDISRDGMLSGPNFDMYKDLQNRFPNLNWIASGGVSSLQDLIRLSNLEIHGVVVGKAYYEGHIGLEDLAHLHSSNS</sequence>
<dbReference type="GO" id="GO:0005737">
    <property type="term" value="C:cytoplasm"/>
    <property type="evidence" value="ECO:0007669"/>
    <property type="project" value="UniProtKB-SubCell"/>
</dbReference>
<comment type="pathway">
    <text evidence="3 9 11">Amino-acid biosynthesis; L-histidine biosynthesis; L-histidine from 5-phospho-alpha-D-ribose 1-diphosphate: step 4/9.</text>
</comment>
<dbReference type="InterPro" id="IPR006062">
    <property type="entry name" value="His_biosynth"/>
</dbReference>
<evidence type="ECO:0000256" key="11">
    <source>
        <dbReference type="RuleBase" id="RU003658"/>
    </source>
</evidence>
<proteinExistence type="inferred from homology"/>
<accession>A0A2N0VHD1</accession>
<dbReference type="GO" id="GO:0000162">
    <property type="term" value="P:L-tryptophan biosynthetic process"/>
    <property type="evidence" value="ECO:0007669"/>
    <property type="project" value="TreeGrafter"/>
</dbReference>
<evidence type="ECO:0000256" key="8">
    <source>
        <dbReference type="ARBA" id="ARBA00023235"/>
    </source>
</evidence>
<evidence type="ECO:0000313" key="12">
    <source>
        <dbReference type="EMBL" id="PKD43593.1"/>
    </source>
</evidence>
<dbReference type="InterPro" id="IPR023016">
    <property type="entry name" value="HisA/PriA"/>
</dbReference>
<evidence type="ECO:0000256" key="1">
    <source>
        <dbReference type="ARBA" id="ARBA00000901"/>
    </source>
</evidence>
<dbReference type="InterPro" id="IPR013785">
    <property type="entry name" value="Aldolase_TIM"/>
</dbReference>
<dbReference type="PANTHER" id="PTHR43090">
    <property type="entry name" value="1-(5-PHOSPHORIBOSYL)-5-[(5-PHOSPHORIBOSYLAMINO)METHYLIDENEAMINO] IMIDAZOLE-4-CARBOXAMIDE ISOMERASE"/>
    <property type="match status" value="1"/>
</dbReference>
<evidence type="ECO:0000256" key="5">
    <source>
        <dbReference type="ARBA" id="ARBA00022490"/>
    </source>
</evidence>
<dbReference type="InterPro" id="IPR044524">
    <property type="entry name" value="Isoase_HisA-like"/>
</dbReference>
<evidence type="ECO:0000256" key="2">
    <source>
        <dbReference type="ARBA" id="ARBA00004496"/>
    </source>
</evidence>
<dbReference type="InterPro" id="IPR011060">
    <property type="entry name" value="RibuloseP-bd_barrel"/>
</dbReference>
<organism evidence="12 13">
    <name type="scientific">Rhodohalobacter barkolensis</name>
    <dbReference type="NCBI Taxonomy" id="2053187"/>
    <lineage>
        <taxon>Bacteria</taxon>
        <taxon>Pseudomonadati</taxon>
        <taxon>Balneolota</taxon>
        <taxon>Balneolia</taxon>
        <taxon>Balneolales</taxon>
        <taxon>Balneolaceae</taxon>
        <taxon>Rhodohalobacter</taxon>
    </lineage>
</organism>
<dbReference type="RefSeq" id="WP_101073135.1">
    <property type="nucleotide sequence ID" value="NZ_PISP01000002.1"/>
</dbReference>
<evidence type="ECO:0000256" key="3">
    <source>
        <dbReference type="ARBA" id="ARBA00005133"/>
    </source>
</evidence>
<feature type="active site" description="Proton acceptor" evidence="9">
    <location>
        <position position="8"/>
    </location>
</feature>
<dbReference type="FunFam" id="3.20.20.70:FF:000009">
    <property type="entry name" value="1-(5-phosphoribosyl)-5-[(5-phosphoribosylamino)methylideneamino] imidazole-4-carboxamide isomerase"/>
    <property type="match status" value="1"/>
</dbReference>
<dbReference type="Proteomes" id="UP000233398">
    <property type="component" value="Unassembled WGS sequence"/>
</dbReference>
<evidence type="ECO:0000256" key="10">
    <source>
        <dbReference type="RuleBase" id="RU003657"/>
    </source>
</evidence>
<dbReference type="UniPathway" id="UPA00031">
    <property type="reaction ID" value="UER00009"/>
</dbReference>
<keyword evidence="5 9" id="KW-0963">Cytoplasm</keyword>
<dbReference type="AlphaFoldDB" id="A0A2N0VHD1"/>
<dbReference type="Pfam" id="PF00977">
    <property type="entry name" value="His_biosynth"/>
    <property type="match status" value="1"/>
</dbReference>
<keyword evidence="8 9" id="KW-0413">Isomerase</keyword>
<gene>
    <name evidence="9 12" type="primary">hisA</name>
    <name evidence="12" type="ORF">CWD77_08475</name>
</gene>
<keyword evidence="6 9" id="KW-0028">Amino-acid biosynthesis</keyword>
<evidence type="ECO:0000256" key="6">
    <source>
        <dbReference type="ARBA" id="ARBA00022605"/>
    </source>
</evidence>
<evidence type="ECO:0000256" key="9">
    <source>
        <dbReference type="HAMAP-Rule" id="MF_01014"/>
    </source>
</evidence>
<protein>
    <recommendedName>
        <fullName evidence="9 11">1-(5-phosphoribosyl)-5-[(5-phosphoribosylamino)methylideneamino] imidazole-4-carboxamide isomerase</fullName>
        <ecNumber evidence="9 11">5.3.1.16</ecNumber>
    </recommendedName>
    <alternativeName>
        <fullName evidence="9">Phosphoribosylformimino-5-aminoimidazole carboxamide ribotide isomerase</fullName>
    </alternativeName>
</protein>
<evidence type="ECO:0000313" key="13">
    <source>
        <dbReference type="Proteomes" id="UP000233398"/>
    </source>
</evidence>
<dbReference type="EMBL" id="PISP01000002">
    <property type="protein sequence ID" value="PKD43593.1"/>
    <property type="molecule type" value="Genomic_DNA"/>
</dbReference>
<dbReference type="OrthoDB" id="9807749at2"/>
<reference evidence="12 13" key="1">
    <citation type="submission" date="2017-11" db="EMBL/GenBank/DDBJ databases">
        <title>Rhodohalobacter 15182 sp. nov., isolated from a salt lake.</title>
        <authorList>
            <person name="Han S."/>
        </authorList>
    </citation>
    <scope>NUCLEOTIDE SEQUENCE [LARGE SCALE GENOMIC DNA]</scope>
    <source>
        <strain evidence="12 13">15182</strain>
    </source>
</reference>
<feature type="active site" description="Proton donor" evidence="9">
    <location>
        <position position="129"/>
    </location>
</feature>
<dbReference type="SUPFAM" id="SSF51366">
    <property type="entry name" value="Ribulose-phoshate binding barrel"/>
    <property type="match status" value="1"/>
</dbReference>
<keyword evidence="7 9" id="KW-0368">Histidine biosynthesis</keyword>